<protein>
    <submittedName>
        <fullName evidence="5">TonB-dependent receptor</fullName>
    </submittedName>
</protein>
<evidence type="ECO:0000313" key="6">
    <source>
        <dbReference type="Proteomes" id="UP000488299"/>
    </source>
</evidence>
<evidence type="ECO:0000313" key="5">
    <source>
        <dbReference type="EMBL" id="KAB7729343.1"/>
    </source>
</evidence>
<gene>
    <name evidence="5" type="ORF">F5984_17105</name>
</gene>
<evidence type="ECO:0000256" key="2">
    <source>
        <dbReference type="ARBA" id="ARBA00023136"/>
    </source>
</evidence>
<dbReference type="RefSeq" id="WP_152125422.1">
    <property type="nucleotide sequence ID" value="NZ_WELI01000006.1"/>
</dbReference>
<keyword evidence="2" id="KW-0472">Membrane</keyword>
<dbReference type="GO" id="GO:0030246">
    <property type="term" value="F:carbohydrate binding"/>
    <property type="evidence" value="ECO:0007669"/>
    <property type="project" value="InterPro"/>
</dbReference>
<feature type="domain" description="Outer membrane protein beta-barrel" evidence="4">
    <location>
        <begin position="413"/>
        <end position="821"/>
    </location>
</feature>
<dbReference type="GO" id="GO:0009279">
    <property type="term" value="C:cell outer membrane"/>
    <property type="evidence" value="ECO:0007669"/>
    <property type="project" value="UniProtKB-SubCell"/>
</dbReference>
<dbReference type="PANTHER" id="PTHR40980">
    <property type="entry name" value="PLUG DOMAIN-CONTAINING PROTEIN"/>
    <property type="match status" value="1"/>
</dbReference>
<name>A0A7J5TY38_9BACT</name>
<organism evidence="5 6">
    <name type="scientific">Rudanella paleaurantiibacter</name>
    <dbReference type="NCBI Taxonomy" id="2614655"/>
    <lineage>
        <taxon>Bacteria</taxon>
        <taxon>Pseudomonadati</taxon>
        <taxon>Bacteroidota</taxon>
        <taxon>Cytophagia</taxon>
        <taxon>Cytophagales</taxon>
        <taxon>Cytophagaceae</taxon>
        <taxon>Rudanella</taxon>
    </lineage>
</organism>
<accession>A0A7J5TY38</accession>
<evidence type="ECO:0000256" key="3">
    <source>
        <dbReference type="ARBA" id="ARBA00023237"/>
    </source>
</evidence>
<reference evidence="5 6" key="1">
    <citation type="submission" date="2019-10" db="EMBL/GenBank/DDBJ databases">
        <title>Rudanella paleaurantiibacter sp. nov., isolated from sludge.</title>
        <authorList>
            <person name="Xu S.Q."/>
        </authorList>
    </citation>
    <scope>NUCLEOTIDE SEQUENCE [LARGE SCALE GENOMIC DNA]</scope>
    <source>
        <strain evidence="5 6">HX-22-17</strain>
    </source>
</reference>
<dbReference type="Pfam" id="PF13620">
    <property type="entry name" value="CarboxypepD_reg"/>
    <property type="match status" value="1"/>
</dbReference>
<dbReference type="PANTHER" id="PTHR40980:SF4">
    <property type="entry name" value="TONB-DEPENDENT RECEPTOR-LIKE BETA-BARREL DOMAIN-CONTAINING PROTEIN"/>
    <property type="match status" value="1"/>
</dbReference>
<dbReference type="InterPro" id="IPR041700">
    <property type="entry name" value="OMP_b-brl_3"/>
</dbReference>
<dbReference type="Gene3D" id="2.170.130.10">
    <property type="entry name" value="TonB-dependent receptor, plug domain"/>
    <property type="match status" value="1"/>
</dbReference>
<dbReference type="InterPro" id="IPR013784">
    <property type="entry name" value="Carb-bd-like_fold"/>
</dbReference>
<dbReference type="Gene3D" id="2.60.40.1120">
    <property type="entry name" value="Carboxypeptidase-like, regulatory domain"/>
    <property type="match status" value="1"/>
</dbReference>
<keyword evidence="5" id="KW-0675">Receptor</keyword>
<comment type="caution">
    <text evidence="5">The sequence shown here is derived from an EMBL/GenBank/DDBJ whole genome shotgun (WGS) entry which is preliminary data.</text>
</comment>
<dbReference type="InterPro" id="IPR036942">
    <property type="entry name" value="Beta-barrel_TonB_sf"/>
</dbReference>
<keyword evidence="6" id="KW-1185">Reference proteome</keyword>
<proteinExistence type="predicted"/>
<dbReference type="Proteomes" id="UP000488299">
    <property type="component" value="Unassembled WGS sequence"/>
</dbReference>
<dbReference type="AlphaFoldDB" id="A0A7J5TY38"/>
<keyword evidence="3" id="KW-0998">Cell outer membrane</keyword>
<evidence type="ECO:0000259" key="4">
    <source>
        <dbReference type="Pfam" id="PF14905"/>
    </source>
</evidence>
<dbReference type="SUPFAM" id="SSF49452">
    <property type="entry name" value="Starch-binding domain-like"/>
    <property type="match status" value="1"/>
</dbReference>
<dbReference type="SUPFAM" id="SSF56935">
    <property type="entry name" value="Porins"/>
    <property type="match status" value="1"/>
</dbReference>
<dbReference type="InterPro" id="IPR037066">
    <property type="entry name" value="Plug_dom_sf"/>
</dbReference>
<dbReference type="EMBL" id="WELI01000006">
    <property type="protein sequence ID" value="KAB7729343.1"/>
    <property type="molecule type" value="Genomic_DNA"/>
</dbReference>
<dbReference type="Gene3D" id="2.40.170.20">
    <property type="entry name" value="TonB-dependent receptor, beta-barrel domain"/>
    <property type="match status" value="1"/>
</dbReference>
<evidence type="ECO:0000256" key="1">
    <source>
        <dbReference type="ARBA" id="ARBA00004442"/>
    </source>
</evidence>
<sequence>MTTALPLGDRIGNSSDCARPRPVGPVVLVHQSANPMNKIMYLLFLLTATLSTTLAQTATLSGTVTDATGQPIPFATAALLHGTDSTVTKAAVADAAGVYTFGGVRAGTYRVRLSSLGYAGLVSEPVTLTDGQTTFIPTIVLPEANQNLNAVTVTARKPLVEVQPDKLVLNVEASLTAAGSSAFELLQKAPGVLLDPNDNLIVQGKNGVRVYIDSKPSPLGPADLAAYLRTLQATDIEAVEVITQPSARYDAQGNAGIINIRLRKNARTYGTNGNVAVGVAAGAYYPKYNGSVSLNNRSNRLNLFSTYSGRTGRDWSFINLYRQQSGQFFDQRSQTRSWSANHNARAGADWTLSNRSTLGVLVSGSLRDARNLTDGRTPIGSLGTAPTSLLLANNRSESERLNGNVNLNYRYSDTTGRELTVDADYGRFRNQSDALQPNRYVNPLTGVLLDERNYRMTTFTDINLQTIKADYSQPWLGGKLSVGVKLSSVQTGNGFDFFDQIDGRDKLNPQRTNQFVYTEVIRAGYGAYEKSWKKWQAQLGLRAEQTLSRGELNSARPQTDADVSRRYLNLFPSAGLTFNPAPNHSWAATYSRRIDRPTYQSLNPFESKLDELTYQKGNAFLQPQYTNTIQLSHTFKYKLTTSISYSHTRDFFTEITDTTQRDPDNRPRNYITTRNLSSQDVWSLNVSYPFNIAKWWSVFANVSAYRSTNRANLEGRLIGLSANVLSLYAQHTISLPRGWNLEVSAYYTSPSIWGGTFRNQRFWGSSVGIQRKVLAERGTLVFTVTDPFNSQQWRGISQFGGLYMDASGGWESRQARINFTYAFGSKKIKAARQRKTGLDDESKRL</sequence>
<dbReference type="Pfam" id="PF14905">
    <property type="entry name" value="OMP_b-brl_3"/>
    <property type="match status" value="1"/>
</dbReference>
<comment type="subcellular location">
    <subcellularLocation>
        <location evidence="1">Cell outer membrane</location>
    </subcellularLocation>
</comment>